<proteinExistence type="predicted"/>
<dbReference type="EMBL" id="MKQR01000018">
    <property type="protein sequence ID" value="OLR91848.1"/>
    <property type="molecule type" value="Genomic_DNA"/>
</dbReference>
<comment type="caution">
    <text evidence="3">The sequence shown here is derived from an EMBL/GenBank/DDBJ whole genome shotgun (WGS) entry which is preliminary data.</text>
</comment>
<name>A0A1Q9LII9_9PSEU</name>
<feature type="domain" description="Peptidase C14 caspase" evidence="2">
    <location>
        <begin position="8"/>
        <end position="240"/>
    </location>
</feature>
<keyword evidence="4" id="KW-1185">Reference proteome</keyword>
<dbReference type="InterPro" id="IPR029030">
    <property type="entry name" value="Caspase-like_dom_sf"/>
</dbReference>
<keyword evidence="1" id="KW-1133">Transmembrane helix</keyword>
<dbReference type="Proteomes" id="UP000186040">
    <property type="component" value="Unassembled WGS sequence"/>
</dbReference>
<dbReference type="GO" id="GO:0006508">
    <property type="term" value="P:proteolysis"/>
    <property type="evidence" value="ECO:0007669"/>
    <property type="project" value="InterPro"/>
</dbReference>
<dbReference type="NCBIfam" id="NF047832">
    <property type="entry name" value="caspase_w_EACC1"/>
    <property type="match status" value="1"/>
</dbReference>
<evidence type="ECO:0000313" key="4">
    <source>
        <dbReference type="Proteomes" id="UP000186040"/>
    </source>
</evidence>
<evidence type="ECO:0000256" key="1">
    <source>
        <dbReference type="SAM" id="Phobius"/>
    </source>
</evidence>
<protein>
    <recommendedName>
        <fullName evidence="2">Peptidase C14 caspase domain-containing protein</fullName>
    </recommendedName>
</protein>
<accession>A0A1Q9LII9</accession>
<keyword evidence="1" id="KW-0472">Membrane</keyword>
<sequence>MVTGSGVRRALLIATDRHEDAAFRRLRAPSHDAAALRDVLVDPEIGGYEVEVLRNVPAHRLRVRLDEFFARAERDDLVLLYISGHGVKDRAGRLNFVATDTRHDLLASTAVTAEFVRVLTDQTRAQRVVLLLDCCFGGAFPAGVKGGGDVDVLEQLAREGRGWVVMTASTRIQFAYEQSGDELRGKSEPSLFTGAVVEGLRTGEADLGGDGVVDTGELFDFVRDRVRARSGGSQTPTSMQQVDGPIHLCRAPSVRTRSLAVVPPGVSASSVAPESAGGLRWAWFAVVAVVFAVVFVVIVNQGDDHVGPTGATSSSAVPTTAAATTAEEAAMVRIEEADYLGLPAPVAMDRLVRLGVVAEVRVPDGYYLPLDEGRCMTTGVGPRGLVAAGSKVAITVAVDCLGKF</sequence>
<dbReference type="InterPro" id="IPR052039">
    <property type="entry name" value="Caspase-related_regulators"/>
</dbReference>
<feature type="transmembrane region" description="Helical" evidence="1">
    <location>
        <begin position="281"/>
        <end position="299"/>
    </location>
</feature>
<evidence type="ECO:0000259" key="2">
    <source>
        <dbReference type="Pfam" id="PF00656"/>
    </source>
</evidence>
<organism evidence="3 4">
    <name type="scientific">Actinokineospora bangkokensis</name>
    <dbReference type="NCBI Taxonomy" id="1193682"/>
    <lineage>
        <taxon>Bacteria</taxon>
        <taxon>Bacillati</taxon>
        <taxon>Actinomycetota</taxon>
        <taxon>Actinomycetes</taxon>
        <taxon>Pseudonocardiales</taxon>
        <taxon>Pseudonocardiaceae</taxon>
        <taxon>Actinokineospora</taxon>
    </lineage>
</organism>
<evidence type="ECO:0000313" key="3">
    <source>
        <dbReference type="EMBL" id="OLR91848.1"/>
    </source>
</evidence>
<dbReference type="AlphaFoldDB" id="A0A1Q9LII9"/>
<dbReference type="Pfam" id="PF00656">
    <property type="entry name" value="Peptidase_C14"/>
    <property type="match status" value="1"/>
</dbReference>
<dbReference type="Gene3D" id="3.40.50.1460">
    <property type="match status" value="1"/>
</dbReference>
<dbReference type="InterPro" id="IPR011600">
    <property type="entry name" value="Pept_C14_caspase"/>
</dbReference>
<keyword evidence="1" id="KW-0812">Transmembrane</keyword>
<dbReference type="SUPFAM" id="SSF52129">
    <property type="entry name" value="Caspase-like"/>
    <property type="match status" value="1"/>
</dbReference>
<dbReference type="PANTHER" id="PTHR22576">
    <property type="entry name" value="MUCOSA ASSOCIATED LYMPHOID TISSUE LYMPHOMA TRANSLOCATION PROTEIN 1/PARACASPASE"/>
    <property type="match status" value="1"/>
</dbReference>
<dbReference type="PANTHER" id="PTHR22576:SF37">
    <property type="entry name" value="MUCOSA-ASSOCIATED LYMPHOID TISSUE LYMPHOMA TRANSLOCATION PROTEIN 1"/>
    <property type="match status" value="1"/>
</dbReference>
<reference evidence="3 4" key="1">
    <citation type="submission" date="2016-10" db="EMBL/GenBank/DDBJ databases">
        <title>The Draft Genome Sequence of Actinokineospora bangkokensis 44EHWT reveals the biosynthetic pathway of antifungal compounds Thailandins with unusual extender unit butylmalonyl-CoA.</title>
        <authorList>
            <person name="Greule A."/>
            <person name="Intra B."/>
            <person name="Flemming S."/>
            <person name="Rommel M.G."/>
            <person name="Panbangred W."/>
            <person name="Bechthold A."/>
        </authorList>
    </citation>
    <scope>NUCLEOTIDE SEQUENCE [LARGE SCALE GENOMIC DNA]</scope>
    <source>
        <strain evidence="3 4">44EHW</strain>
    </source>
</reference>
<dbReference type="GO" id="GO:0004197">
    <property type="term" value="F:cysteine-type endopeptidase activity"/>
    <property type="evidence" value="ECO:0007669"/>
    <property type="project" value="InterPro"/>
</dbReference>
<gene>
    <name evidence="3" type="ORF">BJP25_23710</name>
</gene>